<dbReference type="RefSeq" id="WP_154370925.1">
    <property type="nucleotide sequence ID" value="NZ_WKJJ01000001.1"/>
</dbReference>
<dbReference type="InterPro" id="IPR024445">
    <property type="entry name" value="Tnp_ISXO2-like"/>
</dbReference>
<dbReference type="Pfam" id="PF12762">
    <property type="entry name" value="DDE_Tnp_IS1595"/>
    <property type="match status" value="1"/>
</dbReference>
<name>A0A7X2IIT1_9BURK</name>
<dbReference type="NCBIfam" id="NF033547">
    <property type="entry name" value="transpos_IS1595"/>
    <property type="match status" value="1"/>
</dbReference>
<evidence type="ECO:0000313" key="3">
    <source>
        <dbReference type="Proteomes" id="UP000446768"/>
    </source>
</evidence>
<dbReference type="PANTHER" id="PTHR33293">
    <property type="entry name" value="INSERTION ELEMENT IS1 1 PROTEIN INSB-RELATED"/>
    <property type="match status" value="1"/>
</dbReference>
<organism evidence="2 3">
    <name type="scientific">Pseudoduganella rivuli</name>
    <dbReference type="NCBI Taxonomy" id="2666085"/>
    <lineage>
        <taxon>Bacteria</taxon>
        <taxon>Pseudomonadati</taxon>
        <taxon>Pseudomonadota</taxon>
        <taxon>Betaproteobacteria</taxon>
        <taxon>Burkholderiales</taxon>
        <taxon>Oxalobacteraceae</taxon>
        <taxon>Telluria group</taxon>
        <taxon>Pseudoduganella</taxon>
    </lineage>
</organism>
<sequence length="322" mass="36538">METQAFASLLAQLALLTSRQYAQLQVRLGQADARQQVGRLLDQAAQEKLCCPRCAGTRWYRHGRESGLQRYRCRTCGKTFNTLTGTPLARLHYKERWLAYLDGMLASHSLRHAASHLGVHRNTTFRWRHRFLALPRTDRAPLLHGIAEADEMFLLESQKGARHLDRPPRRRGGHAHRRGISHEQVCILVARDRNGRTLDFVTGRGALTSTALHQCLRPALDPDVLLVTDANAAYRAFARESGITHEAVSLRAGVRTRGALHVQNVNAYHSRFRAWMHRFHGVATRYLPNYLGWRCILDAHRIDSAESLLKAAIGHFPRFAVT</sequence>
<dbReference type="PANTHER" id="PTHR33293:SF2">
    <property type="entry name" value="TRANSPOSASE"/>
    <property type="match status" value="1"/>
</dbReference>
<accession>A0A7X2IIT1</accession>
<protein>
    <submittedName>
        <fullName evidence="2">IS1595 family transposase</fullName>
    </submittedName>
</protein>
<dbReference type="Proteomes" id="UP000446768">
    <property type="component" value="Unassembled WGS sequence"/>
</dbReference>
<dbReference type="InterPro" id="IPR051354">
    <property type="entry name" value="Transposase_27_IS1"/>
</dbReference>
<gene>
    <name evidence="2" type="ORF">GJ700_01785</name>
</gene>
<comment type="caution">
    <text evidence="2">The sequence shown here is derived from an EMBL/GenBank/DDBJ whole genome shotgun (WGS) entry which is preliminary data.</text>
</comment>
<reference evidence="2 3" key="1">
    <citation type="submission" date="2019-11" db="EMBL/GenBank/DDBJ databases">
        <title>Novel species isolated from a subtropical stream in China.</title>
        <authorList>
            <person name="Lu H."/>
        </authorList>
    </citation>
    <scope>NUCLEOTIDE SEQUENCE [LARGE SCALE GENOMIC DNA]</scope>
    <source>
        <strain evidence="2 3">FT92W</strain>
    </source>
</reference>
<proteinExistence type="predicted"/>
<feature type="domain" description="ISXO2-like transposase" evidence="1">
    <location>
        <begin position="142"/>
        <end position="296"/>
    </location>
</feature>
<dbReference type="EMBL" id="WKJJ01000001">
    <property type="protein sequence ID" value="MRV70453.1"/>
    <property type="molecule type" value="Genomic_DNA"/>
</dbReference>
<evidence type="ECO:0000313" key="2">
    <source>
        <dbReference type="EMBL" id="MRV70453.1"/>
    </source>
</evidence>
<evidence type="ECO:0000259" key="1">
    <source>
        <dbReference type="SMART" id="SM01126"/>
    </source>
</evidence>
<dbReference type="AlphaFoldDB" id="A0A7X2IIT1"/>
<dbReference type="SMART" id="SM01126">
    <property type="entry name" value="DDE_Tnp_IS1595"/>
    <property type="match status" value="1"/>
</dbReference>
<keyword evidence="3" id="KW-1185">Reference proteome</keyword>